<evidence type="ECO:0000256" key="1">
    <source>
        <dbReference type="SAM" id="MobiDB-lite"/>
    </source>
</evidence>
<reference evidence="2 3" key="1">
    <citation type="submission" date="2020-07" db="EMBL/GenBank/DDBJ databases">
        <title>Taxonomic proposal: Crassvirales, a new order of highly abundant and diverse bacterial viruses.</title>
        <authorList>
            <person name="Shkoporov A.N."/>
            <person name="Stockdale S.R."/>
            <person name="Guerin E."/>
            <person name="Ross R.P."/>
            <person name="Hill C."/>
        </authorList>
    </citation>
    <scope>NUCLEOTIDE SEQUENCE [LARGE SCALE GENOMIC DNA]</scope>
</reference>
<evidence type="ECO:0000313" key="2">
    <source>
        <dbReference type="EMBL" id="QOR59437.1"/>
    </source>
</evidence>
<sequence length="182" mass="21049">MKLFRYEGYKVVISEEAFALKVFRQIWNRDRSVNKDKAIMELSYIYFMVDPRSDYQYLVDEDERSKAIIEGEGLPSNWKPDKLIIEAMTFYRSLKSTSALLLEDTRAVIDNVRKTLREFSFDDMEEKDRVNAIKSIASTIATIPKLIKDLDEAEKAVTSEMQSSTGKVRGQKEKSLLEDGIL</sequence>
<dbReference type="KEGG" id="vg:65129999"/>
<proteinExistence type="predicted"/>
<feature type="region of interest" description="Disordered" evidence="1">
    <location>
        <begin position="158"/>
        <end position="182"/>
    </location>
</feature>
<dbReference type="GeneID" id="65129999"/>
<dbReference type="Proteomes" id="UP000593686">
    <property type="component" value="Genome"/>
</dbReference>
<keyword evidence="3" id="KW-1185">Reference proteome</keyword>
<organism evidence="2 3">
    <name type="scientific">uncultured phage cr116_1</name>
    <dbReference type="NCBI Taxonomy" id="2772073"/>
    <lineage>
        <taxon>Viruses</taxon>
        <taxon>Duplodnaviria</taxon>
        <taxon>Heunggongvirae</taxon>
        <taxon>Uroviricota</taxon>
        <taxon>Caudoviricetes</taxon>
        <taxon>Crassvirales</taxon>
        <taxon>Steigviridae</taxon>
        <taxon>Asinivirinae</taxon>
        <taxon>Pamirivirus</taxon>
        <taxon>Pamirivirus faecium</taxon>
    </lineage>
</organism>
<protein>
    <submittedName>
        <fullName evidence="2">Uncharacterized protein</fullName>
    </submittedName>
</protein>
<dbReference type="RefSeq" id="YP_010111595.1">
    <property type="nucleotide sequence ID" value="NC_055882.1"/>
</dbReference>
<feature type="compositionally biased region" description="Basic and acidic residues" evidence="1">
    <location>
        <begin position="170"/>
        <end position="182"/>
    </location>
</feature>
<evidence type="ECO:0000313" key="3">
    <source>
        <dbReference type="Proteomes" id="UP000593686"/>
    </source>
</evidence>
<accession>A0A7M1RYF2</accession>
<name>A0A7M1RYF2_9CAUD</name>
<dbReference type="EMBL" id="MT774389">
    <property type="protein sequence ID" value="QOR59437.1"/>
    <property type="molecule type" value="Genomic_DNA"/>
</dbReference>